<dbReference type="AlphaFoldDB" id="A0A7J7DNW7"/>
<evidence type="ECO:0000256" key="6">
    <source>
        <dbReference type="SAM" id="MobiDB-lite"/>
    </source>
</evidence>
<dbReference type="PROSITE" id="PS51775">
    <property type="entry name" value="GTD_BINDING"/>
    <property type="match status" value="1"/>
</dbReference>
<feature type="domain" description="GTD-binding" evidence="8">
    <location>
        <begin position="531"/>
        <end position="629"/>
    </location>
</feature>
<comment type="caution">
    <text evidence="9">The sequence shown here is derived from an EMBL/GenBank/DDBJ whole genome shotgun (WGS) entry which is preliminary data.</text>
</comment>
<name>A0A7J7DNW7_TRIWF</name>
<organism evidence="9 10">
    <name type="scientific">Tripterygium wilfordii</name>
    <name type="common">Thunder God vine</name>
    <dbReference type="NCBI Taxonomy" id="458696"/>
    <lineage>
        <taxon>Eukaryota</taxon>
        <taxon>Viridiplantae</taxon>
        <taxon>Streptophyta</taxon>
        <taxon>Embryophyta</taxon>
        <taxon>Tracheophyta</taxon>
        <taxon>Spermatophyta</taxon>
        <taxon>Magnoliopsida</taxon>
        <taxon>eudicotyledons</taxon>
        <taxon>Gunneridae</taxon>
        <taxon>Pentapetalae</taxon>
        <taxon>rosids</taxon>
        <taxon>fabids</taxon>
        <taxon>Celastrales</taxon>
        <taxon>Celastraceae</taxon>
        <taxon>Tripterygium</taxon>
    </lineage>
</organism>
<dbReference type="Proteomes" id="UP000593562">
    <property type="component" value="Unassembled WGS sequence"/>
</dbReference>
<dbReference type="Pfam" id="PF04576">
    <property type="entry name" value="Zein-binding"/>
    <property type="match status" value="1"/>
</dbReference>
<keyword evidence="4 7" id="KW-0472">Membrane</keyword>
<dbReference type="GO" id="GO:0016020">
    <property type="term" value="C:membrane"/>
    <property type="evidence" value="ECO:0007669"/>
    <property type="project" value="UniProtKB-SubCell"/>
</dbReference>
<evidence type="ECO:0000256" key="7">
    <source>
        <dbReference type="SAM" id="Phobius"/>
    </source>
</evidence>
<keyword evidence="10" id="KW-1185">Reference proteome</keyword>
<feature type="region of interest" description="Disordered" evidence="6">
    <location>
        <begin position="155"/>
        <end position="175"/>
    </location>
</feature>
<evidence type="ECO:0000313" key="9">
    <source>
        <dbReference type="EMBL" id="KAF5748031.1"/>
    </source>
</evidence>
<comment type="subcellular location">
    <subcellularLocation>
        <location evidence="1">Membrane</location>
        <topology evidence="1">Single-pass membrane protein</topology>
    </subcellularLocation>
</comment>
<dbReference type="EMBL" id="JAAARO010000005">
    <property type="protein sequence ID" value="KAF5748031.1"/>
    <property type="molecule type" value="Genomic_DNA"/>
</dbReference>
<gene>
    <name evidence="9" type="ORF">HS088_TW05G00763</name>
</gene>
<evidence type="ECO:0000313" key="10">
    <source>
        <dbReference type="Proteomes" id="UP000593562"/>
    </source>
</evidence>
<evidence type="ECO:0000256" key="1">
    <source>
        <dbReference type="ARBA" id="ARBA00004167"/>
    </source>
</evidence>
<dbReference type="InParanoid" id="A0A7J7DNW7"/>
<proteinExistence type="predicted"/>
<feature type="region of interest" description="Disordered" evidence="6">
    <location>
        <begin position="649"/>
        <end position="671"/>
    </location>
</feature>
<feature type="compositionally biased region" description="Acidic residues" evidence="6">
    <location>
        <begin position="156"/>
        <end position="167"/>
    </location>
</feature>
<evidence type="ECO:0000256" key="3">
    <source>
        <dbReference type="ARBA" id="ARBA00022989"/>
    </source>
</evidence>
<evidence type="ECO:0000256" key="4">
    <source>
        <dbReference type="ARBA" id="ARBA00023136"/>
    </source>
</evidence>
<dbReference type="InterPro" id="IPR007656">
    <property type="entry name" value="GTD-bd"/>
</dbReference>
<dbReference type="FunCoup" id="A0A7J7DNW7">
    <property type="interactions" value="1378"/>
</dbReference>
<dbReference type="OrthoDB" id="1888939at2759"/>
<dbReference type="GO" id="GO:0080115">
    <property type="term" value="F:myosin XI tail binding"/>
    <property type="evidence" value="ECO:0007669"/>
    <property type="project" value="UniProtKB-ARBA"/>
</dbReference>
<feature type="transmembrane region" description="Helical" evidence="7">
    <location>
        <begin position="20"/>
        <end position="45"/>
    </location>
</feature>
<accession>A0A7J7DNW7</accession>
<feature type="compositionally biased region" description="Polar residues" evidence="6">
    <location>
        <begin position="653"/>
        <end position="664"/>
    </location>
</feature>
<keyword evidence="5" id="KW-0175">Coiled coil</keyword>
<feature type="coiled-coil region" evidence="5">
    <location>
        <begin position="537"/>
        <end position="638"/>
    </location>
</feature>
<evidence type="ECO:0000256" key="2">
    <source>
        <dbReference type="ARBA" id="ARBA00022692"/>
    </source>
</evidence>
<protein>
    <submittedName>
        <fullName evidence="9">Myosin-binding protein 2</fullName>
    </submittedName>
</protein>
<keyword evidence="3 7" id="KW-1133">Transmembrane helix</keyword>
<sequence>MAANRFATIMHRNCNKITLVLVYAILEWILIALLLLNSLFSYLLIKFADYFGLKRPCIWCSRIDHVFDPKKGKCSYRDLVCESHASEISKLGFCSRHGKLAESLDLCEDCSSSVENGEMSTRCSCCGGDLDTNFYLGKLSWRVLDYTHKGNLISEGADDDKDDEGECPDLPNHEQGIGEIQIGKRQVEVEENSSCSVSNSDCKEVVTSEEIKEDLIFEKEQDRLKEDDSNLFMHDQSRDHPITEVGNAPAETLPQHLEFFIDQDDCHLIPVDDLIIVENPTPRTKKEEKGICSDEDLIFEFGKHFESQLEEKEPILSGHGSEEKPKDAVFESIEFGEYVSSPVLVFQGDLSKEECEQITTIQAPSVDENDVQESTERAVEEMGLDASLESDEAIQMQNDEIEVEVSIGTDIPDQELIDDIQCQEDPAPTSNAEFSGDDECRSKRAEEDLVEFKTITVQTRELVMNNHLSFSSELDENIEEDNIPDTPSSVDNLHHLHRKLLVLERRNSGMEDSLDGGSVLSDIEGGGDGVLTTEKLKSALKAERKALNALFAELEEERSASAVAASQTMAMINRLQEEKAAMQMEALQYQRMMEEQSEYDQEALQLLNDLIVKREKEKAELEKELETYRKKIQLYEEKERILLSGRKKGFSPRSVTTSASCSNAEDSDGLSIDFNHETKEEDNLDNHQEIGNQNTPPDEALYLEESLANFEEERLSILEELKVLEEKLFTLDGDSDEDEQHFEDIKPVEHLSHKENGNGYIEHIDYSNEVNGVIANGHSKETNGKHHQERRIKAKRLLPLFDATDDAISEEDQSNGYTEGNKKPALEEEVDHVYERLQALEADREFLKHCITSLSKGDKGVYLLQEILQHLRDLRSVEVRVKNMENGALH</sequence>
<evidence type="ECO:0000259" key="8">
    <source>
        <dbReference type="PROSITE" id="PS51775"/>
    </source>
</evidence>
<keyword evidence="2 7" id="KW-0812">Transmembrane</keyword>
<reference evidence="9 10" key="1">
    <citation type="journal article" date="2020" name="Nat. Commun.">
        <title>Genome of Tripterygium wilfordii and identification of cytochrome P450 involved in triptolide biosynthesis.</title>
        <authorList>
            <person name="Tu L."/>
            <person name="Su P."/>
            <person name="Zhang Z."/>
            <person name="Gao L."/>
            <person name="Wang J."/>
            <person name="Hu T."/>
            <person name="Zhou J."/>
            <person name="Zhang Y."/>
            <person name="Zhao Y."/>
            <person name="Liu Y."/>
            <person name="Song Y."/>
            <person name="Tong Y."/>
            <person name="Lu Y."/>
            <person name="Yang J."/>
            <person name="Xu C."/>
            <person name="Jia M."/>
            <person name="Peters R.J."/>
            <person name="Huang L."/>
            <person name="Gao W."/>
        </authorList>
    </citation>
    <scope>NUCLEOTIDE SEQUENCE [LARGE SCALE GENOMIC DNA]</scope>
    <source>
        <strain evidence="10">cv. XIE 37</strain>
        <tissue evidence="9">Leaf</tissue>
    </source>
</reference>
<dbReference type="PANTHER" id="PTHR31448:SF3">
    <property type="entry name" value="MYOSIN-BINDING PROTEIN 2"/>
    <property type="match status" value="1"/>
</dbReference>
<dbReference type="PANTHER" id="PTHR31448">
    <property type="entry name" value="MYOSIN-BINDING PROTEIN 2"/>
    <property type="match status" value="1"/>
</dbReference>
<evidence type="ECO:0000256" key="5">
    <source>
        <dbReference type="SAM" id="Coils"/>
    </source>
</evidence>
<dbReference type="InterPro" id="IPR039306">
    <property type="entry name" value="MYOB"/>
</dbReference>